<dbReference type="PANTHER" id="PTHR31672">
    <property type="entry name" value="BNACNNG10540D PROTEIN"/>
    <property type="match status" value="1"/>
</dbReference>
<dbReference type="InterPro" id="IPR017451">
    <property type="entry name" value="F-box-assoc_interact_dom"/>
</dbReference>
<dbReference type="CDD" id="cd22157">
    <property type="entry name" value="F-box_AtFBW1-like"/>
    <property type="match status" value="1"/>
</dbReference>
<dbReference type="InterPro" id="IPR006527">
    <property type="entry name" value="F-box-assoc_dom_typ1"/>
</dbReference>
<reference evidence="2" key="1">
    <citation type="submission" date="2023-10" db="EMBL/GenBank/DDBJ databases">
        <title>Chromosome-level genome of the transformable northern wattle, Acacia crassicarpa.</title>
        <authorList>
            <person name="Massaro I."/>
            <person name="Sinha N.R."/>
            <person name="Poethig S."/>
            <person name="Leichty A.R."/>
        </authorList>
    </citation>
    <scope>NUCLEOTIDE SEQUENCE</scope>
    <source>
        <strain evidence="2">Acra3RX</strain>
        <tissue evidence="2">Leaf</tissue>
    </source>
</reference>
<evidence type="ECO:0000313" key="2">
    <source>
        <dbReference type="EMBL" id="KAK4270160.1"/>
    </source>
</evidence>
<accession>A0AAE1MMT1</accession>
<gene>
    <name evidence="2" type="ORF">QN277_023239</name>
</gene>
<keyword evidence="3" id="KW-1185">Reference proteome</keyword>
<organism evidence="2 3">
    <name type="scientific">Acacia crassicarpa</name>
    <name type="common">northern wattle</name>
    <dbReference type="NCBI Taxonomy" id="499986"/>
    <lineage>
        <taxon>Eukaryota</taxon>
        <taxon>Viridiplantae</taxon>
        <taxon>Streptophyta</taxon>
        <taxon>Embryophyta</taxon>
        <taxon>Tracheophyta</taxon>
        <taxon>Spermatophyta</taxon>
        <taxon>Magnoliopsida</taxon>
        <taxon>eudicotyledons</taxon>
        <taxon>Gunneridae</taxon>
        <taxon>Pentapetalae</taxon>
        <taxon>rosids</taxon>
        <taxon>fabids</taxon>
        <taxon>Fabales</taxon>
        <taxon>Fabaceae</taxon>
        <taxon>Caesalpinioideae</taxon>
        <taxon>mimosoid clade</taxon>
        <taxon>Acacieae</taxon>
        <taxon>Acacia</taxon>
    </lineage>
</organism>
<sequence>MSNHLPLEIVEEILHRLPVKSIVKCTSVCKAWNSLITHKTFIYDHLNRTIQAPNHNSSLFFRFMEFTPSLRLENAYSLYSSVNQQTDQLSVEWFPLSHLFDPDRYTLFVSACNGLVCSADYSPLKSATIIIWNPLLRKYIVLPKPITTRRKRKRGRQDLCCYVDRKYDFFFGFGFDSRNNDYKVVRVMNDRWTKDAPHVQVYSLASHIWRSISVTVPQFYLIDRSWLPSVFLNGALHWLVWREVGINYKFILSFDVIQETFREFTLPQPQSNGTDPSSRLLPVEGGHSLAVVNRSGRAFCIWVMKDYGITNSWTEIFRLDKELYGGIDRVLSLTSSGKVFLKLDGGAVVLVDPTTKESEEPVGIAKWGFVFVSSFVESLFFLNQEPHVLSF</sequence>
<dbReference type="InterPro" id="IPR050796">
    <property type="entry name" value="SCF_F-box_component"/>
</dbReference>
<dbReference type="SMART" id="SM00256">
    <property type="entry name" value="FBOX"/>
    <property type="match status" value="1"/>
</dbReference>
<feature type="domain" description="F-box" evidence="1">
    <location>
        <begin position="1"/>
        <end position="46"/>
    </location>
</feature>
<dbReference type="PROSITE" id="PS50181">
    <property type="entry name" value="FBOX"/>
    <property type="match status" value="1"/>
</dbReference>
<dbReference type="AlphaFoldDB" id="A0AAE1MMT1"/>
<name>A0AAE1MMT1_9FABA</name>
<evidence type="ECO:0000259" key="1">
    <source>
        <dbReference type="PROSITE" id="PS50181"/>
    </source>
</evidence>
<dbReference type="Pfam" id="PF07734">
    <property type="entry name" value="FBA_1"/>
    <property type="match status" value="1"/>
</dbReference>
<dbReference type="PANTHER" id="PTHR31672:SF10">
    <property type="entry name" value="F-BOX DOMAIN-CONTAINING PROTEIN"/>
    <property type="match status" value="1"/>
</dbReference>
<dbReference type="Pfam" id="PF00646">
    <property type="entry name" value="F-box"/>
    <property type="match status" value="1"/>
</dbReference>
<dbReference type="Gene3D" id="1.20.1280.50">
    <property type="match status" value="1"/>
</dbReference>
<dbReference type="InterPro" id="IPR001810">
    <property type="entry name" value="F-box_dom"/>
</dbReference>
<dbReference type="EMBL" id="JAWXYG010000006">
    <property type="protein sequence ID" value="KAK4270160.1"/>
    <property type="molecule type" value="Genomic_DNA"/>
</dbReference>
<dbReference type="SUPFAM" id="SSF81383">
    <property type="entry name" value="F-box domain"/>
    <property type="match status" value="1"/>
</dbReference>
<evidence type="ECO:0000313" key="3">
    <source>
        <dbReference type="Proteomes" id="UP001293593"/>
    </source>
</evidence>
<protein>
    <recommendedName>
        <fullName evidence="1">F-box domain-containing protein</fullName>
    </recommendedName>
</protein>
<dbReference type="Proteomes" id="UP001293593">
    <property type="component" value="Unassembled WGS sequence"/>
</dbReference>
<comment type="caution">
    <text evidence="2">The sequence shown here is derived from an EMBL/GenBank/DDBJ whole genome shotgun (WGS) entry which is preliminary data.</text>
</comment>
<proteinExistence type="predicted"/>
<dbReference type="InterPro" id="IPR036047">
    <property type="entry name" value="F-box-like_dom_sf"/>
</dbReference>
<dbReference type="NCBIfam" id="TIGR01640">
    <property type="entry name" value="F_box_assoc_1"/>
    <property type="match status" value="1"/>
</dbReference>